<evidence type="ECO:0000256" key="1">
    <source>
        <dbReference type="ARBA" id="ARBA00022669"/>
    </source>
</evidence>
<dbReference type="InterPro" id="IPR051940">
    <property type="entry name" value="Chitin_bind-dev_reg"/>
</dbReference>
<evidence type="ECO:0000313" key="8">
    <source>
        <dbReference type="Proteomes" id="UP000007798"/>
    </source>
</evidence>
<evidence type="ECO:0000256" key="3">
    <source>
        <dbReference type="ARBA" id="ARBA00022737"/>
    </source>
</evidence>
<dbReference type="Pfam" id="PF01607">
    <property type="entry name" value="CBM_14"/>
    <property type="match status" value="2"/>
</dbReference>
<dbReference type="Gene3D" id="2.170.140.10">
    <property type="entry name" value="Chitin binding domain"/>
    <property type="match status" value="2"/>
</dbReference>
<evidence type="ECO:0000256" key="4">
    <source>
        <dbReference type="ARBA" id="ARBA00023157"/>
    </source>
</evidence>
<keyword evidence="4" id="KW-1015">Disulfide bond</keyword>
<evidence type="ECO:0000259" key="6">
    <source>
        <dbReference type="PROSITE" id="PS50940"/>
    </source>
</evidence>
<dbReference type="KEGG" id="dwi:6639279"/>
<gene>
    <name evidence="7" type="primary">Dwil\GK19279</name>
    <name evidence="7" type="ORF">Dwil_GK19279</name>
</gene>
<dbReference type="GO" id="GO:0008061">
    <property type="term" value="F:chitin binding"/>
    <property type="evidence" value="ECO:0007669"/>
    <property type="project" value="UniProtKB-KW"/>
</dbReference>
<sequence>MLPYPGDCGKYYVCFRRLAYARQCPLNSYWSPVTYRCDSKMLSNCQIDLPIYTDNQDFGIQYSPYPYRSCPENNEWNAALQRCEPSQFSNYLPWMQPNPTGNPTGIVPTAPTPPTLPALHPDNYLPIDHVAICKGNAINTYQPYPGDCHKFIHCGPQPTVITCAGQLFWNVKTQSCDVTQVGCQWGQ</sequence>
<organism evidence="7 8">
    <name type="scientific">Drosophila willistoni</name>
    <name type="common">Fruit fly</name>
    <dbReference type="NCBI Taxonomy" id="7260"/>
    <lineage>
        <taxon>Eukaryota</taxon>
        <taxon>Metazoa</taxon>
        <taxon>Ecdysozoa</taxon>
        <taxon>Arthropoda</taxon>
        <taxon>Hexapoda</taxon>
        <taxon>Insecta</taxon>
        <taxon>Pterygota</taxon>
        <taxon>Neoptera</taxon>
        <taxon>Endopterygota</taxon>
        <taxon>Diptera</taxon>
        <taxon>Brachycera</taxon>
        <taxon>Muscomorpha</taxon>
        <taxon>Ephydroidea</taxon>
        <taxon>Drosophilidae</taxon>
        <taxon>Drosophila</taxon>
        <taxon>Sophophora</taxon>
    </lineage>
</organism>
<evidence type="ECO:0000256" key="2">
    <source>
        <dbReference type="ARBA" id="ARBA00022729"/>
    </source>
</evidence>
<evidence type="ECO:0000256" key="5">
    <source>
        <dbReference type="ARBA" id="ARBA00023180"/>
    </source>
</evidence>
<dbReference type="HOGENOM" id="CLU_097684_0_0_1"/>
<keyword evidence="8" id="KW-1185">Reference proteome</keyword>
<proteinExistence type="predicted"/>
<keyword evidence="5" id="KW-0325">Glycoprotein</keyword>
<dbReference type="PANTHER" id="PTHR23301">
    <property type="entry name" value="CHITIN BINDING PERITROPHIN-A"/>
    <property type="match status" value="1"/>
</dbReference>
<keyword evidence="2" id="KW-0732">Signal</keyword>
<feature type="domain" description="Chitin-binding type-2" evidence="6">
    <location>
        <begin position="1"/>
        <end position="47"/>
    </location>
</feature>
<protein>
    <recommendedName>
        <fullName evidence="6">Chitin-binding type-2 domain-containing protein</fullName>
    </recommendedName>
</protein>
<evidence type="ECO:0000313" key="7">
    <source>
        <dbReference type="EMBL" id="EDW72903.1"/>
    </source>
</evidence>
<dbReference type="InParanoid" id="B4MKX8"/>
<dbReference type="Proteomes" id="UP000007798">
    <property type="component" value="Unassembled WGS sequence"/>
</dbReference>
<reference evidence="7 8" key="1">
    <citation type="journal article" date="2007" name="Nature">
        <title>Evolution of genes and genomes on the Drosophila phylogeny.</title>
        <authorList>
            <consortium name="Drosophila 12 Genomes Consortium"/>
            <person name="Clark A.G."/>
            <person name="Eisen M.B."/>
            <person name="Smith D.R."/>
            <person name="Bergman C.M."/>
            <person name="Oliver B."/>
            <person name="Markow T.A."/>
            <person name="Kaufman T.C."/>
            <person name="Kellis M."/>
            <person name="Gelbart W."/>
            <person name="Iyer V.N."/>
            <person name="Pollard D.A."/>
            <person name="Sackton T.B."/>
            <person name="Larracuente A.M."/>
            <person name="Singh N.D."/>
            <person name="Abad J.P."/>
            <person name="Abt D.N."/>
            <person name="Adryan B."/>
            <person name="Aguade M."/>
            <person name="Akashi H."/>
            <person name="Anderson W.W."/>
            <person name="Aquadro C.F."/>
            <person name="Ardell D.H."/>
            <person name="Arguello R."/>
            <person name="Artieri C.G."/>
            <person name="Barbash D.A."/>
            <person name="Barker D."/>
            <person name="Barsanti P."/>
            <person name="Batterham P."/>
            <person name="Batzoglou S."/>
            <person name="Begun D."/>
            <person name="Bhutkar A."/>
            <person name="Blanco E."/>
            <person name="Bosak S.A."/>
            <person name="Bradley R.K."/>
            <person name="Brand A.D."/>
            <person name="Brent M.R."/>
            <person name="Brooks A.N."/>
            <person name="Brown R.H."/>
            <person name="Butlin R.K."/>
            <person name="Caggese C."/>
            <person name="Calvi B.R."/>
            <person name="Bernardo de Carvalho A."/>
            <person name="Caspi A."/>
            <person name="Castrezana S."/>
            <person name="Celniker S.E."/>
            <person name="Chang J.L."/>
            <person name="Chapple C."/>
            <person name="Chatterji S."/>
            <person name="Chinwalla A."/>
            <person name="Civetta A."/>
            <person name="Clifton S.W."/>
            <person name="Comeron J.M."/>
            <person name="Costello J.C."/>
            <person name="Coyne J.A."/>
            <person name="Daub J."/>
            <person name="David R.G."/>
            <person name="Delcher A.L."/>
            <person name="Delehaunty K."/>
            <person name="Do C.B."/>
            <person name="Ebling H."/>
            <person name="Edwards K."/>
            <person name="Eickbush T."/>
            <person name="Evans J.D."/>
            <person name="Filipski A."/>
            <person name="Findeiss S."/>
            <person name="Freyhult E."/>
            <person name="Fulton L."/>
            <person name="Fulton R."/>
            <person name="Garcia A.C."/>
            <person name="Gardiner A."/>
            <person name="Garfield D.A."/>
            <person name="Garvin B.E."/>
            <person name="Gibson G."/>
            <person name="Gilbert D."/>
            <person name="Gnerre S."/>
            <person name="Godfrey J."/>
            <person name="Good R."/>
            <person name="Gotea V."/>
            <person name="Gravely B."/>
            <person name="Greenberg A.J."/>
            <person name="Griffiths-Jones S."/>
            <person name="Gross S."/>
            <person name="Guigo R."/>
            <person name="Gustafson E.A."/>
            <person name="Haerty W."/>
            <person name="Hahn M.W."/>
            <person name="Halligan D.L."/>
            <person name="Halpern A.L."/>
            <person name="Halter G.M."/>
            <person name="Han M.V."/>
            <person name="Heger A."/>
            <person name="Hillier L."/>
            <person name="Hinrichs A.S."/>
            <person name="Holmes I."/>
            <person name="Hoskins R.A."/>
            <person name="Hubisz M.J."/>
            <person name="Hultmark D."/>
            <person name="Huntley M.A."/>
            <person name="Jaffe D.B."/>
            <person name="Jagadeeshan S."/>
            <person name="Jeck W.R."/>
            <person name="Johnson J."/>
            <person name="Jones C.D."/>
            <person name="Jordan W.C."/>
            <person name="Karpen G.H."/>
            <person name="Kataoka E."/>
            <person name="Keightley P.D."/>
            <person name="Kheradpour P."/>
            <person name="Kirkness E.F."/>
            <person name="Koerich L.B."/>
            <person name="Kristiansen K."/>
            <person name="Kudrna D."/>
            <person name="Kulathinal R.J."/>
            <person name="Kumar S."/>
            <person name="Kwok R."/>
            <person name="Lander E."/>
            <person name="Langley C.H."/>
            <person name="Lapoint R."/>
            <person name="Lazzaro B.P."/>
            <person name="Lee S.J."/>
            <person name="Levesque L."/>
            <person name="Li R."/>
            <person name="Lin C.F."/>
            <person name="Lin M.F."/>
            <person name="Lindblad-Toh K."/>
            <person name="Llopart A."/>
            <person name="Long M."/>
            <person name="Low L."/>
            <person name="Lozovsky E."/>
            <person name="Lu J."/>
            <person name="Luo M."/>
            <person name="Machado C.A."/>
            <person name="Makalowski W."/>
            <person name="Marzo M."/>
            <person name="Matsuda M."/>
            <person name="Matzkin L."/>
            <person name="McAllister B."/>
            <person name="McBride C.S."/>
            <person name="McKernan B."/>
            <person name="McKernan K."/>
            <person name="Mendez-Lago M."/>
            <person name="Minx P."/>
            <person name="Mollenhauer M.U."/>
            <person name="Montooth K."/>
            <person name="Mount S.M."/>
            <person name="Mu X."/>
            <person name="Myers E."/>
            <person name="Negre B."/>
            <person name="Newfeld S."/>
            <person name="Nielsen R."/>
            <person name="Noor M.A."/>
            <person name="O'Grady P."/>
            <person name="Pachter L."/>
            <person name="Papaceit M."/>
            <person name="Parisi M.J."/>
            <person name="Parisi M."/>
            <person name="Parts L."/>
            <person name="Pedersen J.S."/>
            <person name="Pesole G."/>
            <person name="Phillippy A.M."/>
            <person name="Ponting C.P."/>
            <person name="Pop M."/>
            <person name="Porcelli D."/>
            <person name="Powell J.R."/>
            <person name="Prohaska S."/>
            <person name="Pruitt K."/>
            <person name="Puig M."/>
            <person name="Quesneville H."/>
            <person name="Ram K.R."/>
            <person name="Rand D."/>
            <person name="Rasmussen M.D."/>
            <person name="Reed L.K."/>
            <person name="Reenan R."/>
            <person name="Reily A."/>
            <person name="Remington K.A."/>
            <person name="Rieger T.T."/>
            <person name="Ritchie M.G."/>
            <person name="Robin C."/>
            <person name="Rogers Y.H."/>
            <person name="Rohde C."/>
            <person name="Rozas J."/>
            <person name="Rubenfield M.J."/>
            <person name="Ruiz A."/>
            <person name="Russo S."/>
            <person name="Salzberg S.L."/>
            <person name="Sanchez-Gracia A."/>
            <person name="Saranga D.J."/>
            <person name="Sato H."/>
            <person name="Schaeffer S.W."/>
            <person name="Schatz M.C."/>
            <person name="Schlenke T."/>
            <person name="Schwartz R."/>
            <person name="Segarra C."/>
            <person name="Singh R.S."/>
            <person name="Sirot L."/>
            <person name="Sirota M."/>
            <person name="Sisneros N.B."/>
            <person name="Smith C.D."/>
            <person name="Smith T.F."/>
            <person name="Spieth J."/>
            <person name="Stage D.E."/>
            <person name="Stark A."/>
            <person name="Stephan W."/>
            <person name="Strausberg R.L."/>
            <person name="Strempel S."/>
            <person name="Sturgill D."/>
            <person name="Sutton G."/>
            <person name="Sutton G.G."/>
            <person name="Tao W."/>
            <person name="Teichmann S."/>
            <person name="Tobari Y.N."/>
            <person name="Tomimura Y."/>
            <person name="Tsolas J.M."/>
            <person name="Valente V.L."/>
            <person name="Venter E."/>
            <person name="Venter J.C."/>
            <person name="Vicario S."/>
            <person name="Vieira F.G."/>
            <person name="Vilella A.J."/>
            <person name="Villasante A."/>
            <person name="Walenz B."/>
            <person name="Wang J."/>
            <person name="Wasserman M."/>
            <person name="Watts T."/>
            <person name="Wilson D."/>
            <person name="Wilson R.K."/>
            <person name="Wing R.A."/>
            <person name="Wolfner M.F."/>
            <person name="Wong A."/>
            <person name="Wong G.K."/>
            <person name="Wu C.I."/>
            <person name="Wu G."/>
            <person name="Yamamoto D."/>
            <person name="Yang H.P."/>
            <person name="Yang S.P."/>
            <person name="Yorke J.A."/>
            <person name="Yoshida K."/>
            <person name="Zdobnov E."/>
            <person name="Zhang P."/>
            <person name="Zhang Y."/>
            <person name="Zimin A.V."/>
            <person name="Baldwin J."/>
            <person name="Abdouelleil A."/>
            <person name="Abdulkadir J."/>
            <person name="Abebe A."/>
            <person name="Abera B."/>
            <person name="Abreu J."/>
            <person name="Acer S.C."/>
            <person name="Aftuck L."/>
            <person name="Alexander A."/>
            <person name="An P."/>
            <person name="Anderson E."/>
            <person name="Anderson S."/>
            <person name="Arachi H."/>
            <person name="Azer M."/>
            <person name="Bachantsang P."/>
            <person name="Barry A."/>
            <person name="Bayul T."/>
            <person name="Berlin A."/>
            <person name="Bessette D."/>
            <person name="Bloom T."/>
            <person name="Blye J."/>
            <person name="Boguslavskiy L."/>
            <person name="Bonnet C."/>
            <person name="Boukhgalter B."/>
            <person name="Bourzgui I."/>
            <person name="Brown A."/>
            <person name="Cahill P."/>
            <person name="Channer S."/>
            <person name="Cheshatsang Y."/>
            <person name="Chuda L."/>
            <person name="Citroen M."/>
            <person name="Collymore A."/>
            <person name="Cooke P."/>
            <person name="Costello M."/>
            <person name="D'Aco K."/>
            <person name="Daza R."/>
            <person name="De Haan G."/>
            <person name="DeGray S."/>
            <person name="DeMaso C."/>
            <person name="Dhargay N."/>
            <person name="Dooley K."/>
            <person name="Dooley E."/>
            <person name="Doricent M."/>
            <person name="Dorje P."/>
            <person name="Dorjee K."/>
            <person name="Dupes A."/>
            <person name="Elong R."/>
            <person name="Falk J."/>
            <person name="Farina A."/>
            <person name="Faro S."/>
            <person name="Ferguson D."/>
            <person name="Fisher S."/>
            <person name="Foley C.D."/>
            <person name="Franke A."/>
            <person name="Friedrich D."/>
            <person name="Gadbois L."/>
            <person name="Gearin G."/>
            <person name="Gearin C.R."/>
            <person name="Giannoukos G."/>
            <person name="Goode T."/>
            <person name="Graham J."/>
            <person name="Grandbois E."/>
            <person name="Grewal S."/>
            <person name="Gyaltsen K."/>
            <person name="Hafez N."/>
            <person name="Hagos B."/>
            <person name="Hall J."/>
            <person name="Henson C."/>
            <person name="Hollinger A."/>
            <person name="Honan T."/>
            <person name="Huard M.D."/>
            <person name="Hughes L."/>
            <person name="Hurhula B."/>
            <person name="Husby M.E."/>
            <person name="Kamat A."/>
            <person name="Kanga B."/>
            <person name="Kashin S."/>
            <person name="Khazanovich D."/>
            <person name="Kisner P."/>
            <person name="Lance K."/>
            <person name="Lara M."/>
            <person name="Lee W."/>
            <person name="Lennon N."/>
            <person name="Letendre F."/>
            <person name="LeVine R."/>
            <person name="Lipovsky A."/>
            <person name="Liu X."/>
            <person name="Liu J."/>
            <person name="Liu S."/>
            <person name="Lokyitsang T."/>
            <person name="Lokyitsang Y."/>
            <person name="Lubonja R."/>
            <person name="Lui A."/>
            <person name="MacDonald P."/>
            <person name="Magnisalis V."/>
            <person name="Maru K."/>
            <person name="Matthews C."/>
            <person name="McCusker W."/>
            <person name="McDonough S."/>
            <person name="Mehta T."/>
            <person name="Meldrim J."/>
            <person name="Meneus L."/>
            <person name="Mihai O."/>
            <person name="Mihalev A."/>
            <person name="Mihova T."/>
            <person name="Mittelman R."/>
            <person name="Mlenga V."/>
            <person name="Montmayeur A."/>
            <person name="Mulrain L."/>
            <person name="Navidi A."/>
            <person name="Naylor J."/>
            <person name="Negash T."/>
            <person name="Nguyen T."/>
            <person name="Nguyen N."/>
            <person name="Nicol R."/>
            <person name="Norbu C."/>
            <person name="Norbu N."/>
            <person name="Novod N."/>
            <person name="O'Neill B."/>
            <person name="Osman S."/>
            <person name="Markiewicz E."/>
            <person name="Oyono O.L."/>
            <person name="Patti C."/>
            <person name="Phunkhang P."/>
            <person name="Pierre F."/>
            <person name="Priest M."/>
            <person name="Raghuraman S."/>
            <person name="Rege F."/>
            <person name="Reyes R."/>
            <person name="Rise C."/>
            <person name="Rogov P."/>
            <person name="Ross K."/>
            <person name="Ryan E."/>
            <person name="Settipalli S."/>
            <person name="Shea T."/>
            <person name="Sherpa N."/>
            <person name="Shi L."/>
            <person name="Shih D."/>
            <person name="Sparrow T."/>
            <person name="Spaulding J."/>
            <person name="Stalker J."/>
            <person name="Stange-Thomann N."/>
            <person name="Stavropoulos S."/>
            <person name="Stone C."/>
            <person name="Strader C."/>
            <person name="Tesfaye S."/>
            <person name="Thomson T."/>
            <person name="Thoulutsang Y."/>
            <person name="Thoulutsang D."/>
            <person name="Topham K."/>
            <person name="Topping I."/>
            <person name="Tsamla T."/>
            <person name="Vassiliev H."/>
            <person name="Vo A."/>
            <person name="Wangchuk T."/>
            <person name="Wangdi T."/>
            <person name="Weiand M."/>
            <person name="Wilkinson J."/>
            <person name="Wilson A."/>
            <person name="Yadav S."/>
            <person name="Young G."/>
            <person name="Yu Q."/>
            <person name="Zembek L."/>
            <person name="Zhong D."/>
            <person name="Zimmer A."/>
            <person name="Zwirko Z."/>
            <person name="Jaffe D.B."/>
            <person name="Alvarez P."/>
            <person name="Brockman W."/>
            <person name="Butler J."/>
            <person name="Chin C."/>
            <person name="Gnerre S."/>
            <person name="Grabherr M."/>
            <person name="Kleber M."/>
            <person name="Mauceli E."/>
            <person name="MacCallum I."/>
        </authorList>
    </citation>
    <scope>NUCLEOTIDE SEQUENCE [LARGE SCALE GENOMIC DNA]</scope>
    <source>
        <strain evidence="8">Tucson 14030-0811.24</strain>
    </source>
</reference>
<dbReference type="OMA" id="KFIHCGP"/>
<dbReference type="PROSITE" id="PS50940">
    <property type="entry name" value="CHIT_BIND_II"/>
    <property type="match status" value="2"/>
</dbReference>
<keyword evidence="1" id="KW-0147">Chitin-binding</keyword>
<dbReference type="AlphaFoldDB" id="B4MKX8"/>
<dbReference type="PhylomeDB" id="B4MKX8"/>
<name>B4MKX8_DROWI</name>
<dbReference type="PANTHER" id="PTHR23301:SF106">
    <property type="entry name" value="CHITIN-BINDING TYPE-2 DOMAIN-CONTAINING PROTEIN-RELATED"/>
    <property type="match status" value="1"/>
</dbReference>
<dbReference type="SMART" id="SM00494">
    <property type="entry name" value="ChtBD2"/>
    <property type="match status" value="2"/>
</dbReference>
<accession>B4MKX8</accession>
<feature type="domain" description="Chitin-binding type-2" evidence="6">
    <location>
        <begin position="130"/>
        <end position="185"/>
    </location>
</feature>
<dbReference type="SUPFAM" id="SSF57625">
    <property type="entry name" value="Invertebrate chitin-binding proteins"/>
    <property type="match status" value="2"/>
</dbReference>
<dbReference type="GO" id="GO:0005576">
    <property type="term" value="C:extracellular region"/>
    <property type="evidence" value="ECO:0007669"/>
    <property type="project" value="InterPro"/>
</dbReference>
<dbReference type="OrthoDB" id="6020543at2759"/>
<dbReference type="InterPro" id="IPR002557">
    <property type="entry name" value="Chitin-bd_dom"/>
</dbReference>
<dbReference type="EMBL" id="CH963847">
    <property type="protein sequence ID" value="EDW72903.1"/>
    <property type="molecule type" value="Genomic_DNA"/>
</dbReference>
<dbReference type="InterPro" id="IPR036508">
    <property type="entry name" value="Chitin-bd_dom_sf"/>
</dbReference>
<keyword evidence="3" id="KW-0677">Repeat</keyword>